<feature type="compositionally biased region" description="Acidic residues" evidence="1">
    <location>
        <begin position="107"/>
        <end position="123"/>
    </location>
</feature>
<keyword evidence="2" id="KW-0812">Transmembrane</keyword>
<feature type="chain" id="PRO_5026217728" evidence="3">
    <location>
        <begin position="29"/>
        <end position="298"/>
    </location>
</feature>
<feature type="region of interest" description="Disordered" evidence="1">
    <location>
        <begin position="198"/>
        <end position="298"/>
    </location>
</feature>
<dbReference type="OrthoDB" id="4775599at2759"/>
<keyword evidence="5" id="KW-1185">Reference proteome</keyword>
<evidence type="ECO:0000256" key="2">
    <source>
        <dbReference type="SAM" id="Phobius"/>
    </source>
</evidence>
<dbReference type="Proteomes" id="UP000800041">
    <property type="component" value="Unassembled WGS sequence"/>
</dbReference>
<reference evidence="4" key="1">
    <citation type="journal article" date="2020" name="Stud. Mycol.">
        <title>101 Dothideomycetes genomes: a test case for predicting lifestyles and emergence of pathogens.</title>
        <authorList>
            <person name="Haridas S."/>
            <person name="Albert R."/>
            <person name="Binder M."/>
            <person name="Bloem J."/>
            <person name="Labutti K."/>
            <person name="Salamov A."/>
            <person name="Andreopoulos B."/>
            <person name="Baker S."/>
            <person name="Barry K."/>
            <person name="Bills G."/>
            <person name="Bluhm B."/>
            <person name="Cannon C."/>
            <person name="Castanera R."/>
            <person name="Culley D."/>
            <person name="Daum C."/>
            <person name="Ezra D."/>
            <person name="Gonzalez J."/>
            <person name="Henrissat B."/>
            <person name="Kuo A."/>
            <person name="Liang C."/>
            <person name="Lipzen A."/>
            <person name="Lutzoni F."/>
            <person name="Magnuson J."/>
            <person name="Mondo S."/>
            <person name="Nolan M."/>
            <person name="Ohm R."/>
            <person name="Pangilinan J."/>
            <person name="Park H.-J."/>
            <person name="Ramirez L."/>
            <person name="Alfaro M."/>
            <person name="Sun H."/>
            <person name="Tritt A."/>
            <person name="Yoshinaga Y."/>
            <person name="Zwiers L.-H."/>
            <person name="Turgeon B."/>
            <person name="Goodwin S."/>
            <person name="Spatafora J."/>
            <person name="Crous P."/>
            <person name="Grigoriev I."/>
        </authorList>
    </citation>
    <scope>NUCLEOTIDE SEQUENCE</scope>
    <source>
        <strain evidence="4">CBS 113979</strain>
    </source>
</reference>
<feature type="transmembrane region" description="Helical" evidence="2">
    <location>
        <begin position="135"/>
        <end position="155"/>
    </location>
</feature>
<proteinExistence type="predicted"/>
<gene>
    <name evidence="4" type="ORF">K402DRAFT_390543</name>
</gene>
<evidence type="ECO:0000313" key="4">
    <source>
        <dbReference type="EMBL" id="KAF1989580.1"/>
    </source>
</evidence>
<feature type="compositionally biased region" description="Basic and acidic residues" evidence="1">
    <location>
        <begin position="262"/>
        <end position="287"/>
    </location>
</feature>
<evidence type="ECO:0000256" key="3">
    <source>
        <dbReference type="SAM" id="SignalP"/>
    </source>
</evidence>
<keyword evidence="2" id="KW-0472">Membrane</keyword>
<keyword evidence="2" id="KW-1133">Transmembrane helix</keyword>
<dbReference type="AlphaFoldDB" id="A0A6G1H983"/>
<organism evidence="4 5">
    <name type="scientific">Aulographum hederae CBS 113979</name>
    <dbReference type="NCBI Taxonomy" id="1176131"/>
    <lineage>
        <taxon>Eukaryota</taxon>
        <taxon>Fungi</taxon>
        <taxon>Dikarya</taxon>
        <taxon>Ascomycota</taxon>
        <taxon>Pezizomycotina</taxon>
        <taxon>Dothideomycetes</taxon>
        <taxon>Pleosporomycetidae</taxon>
        <taxon>Aulographales</taxon>
        <taxon>Aulographaceae</taxon>
    </lineage>
</organism>
<name>A0A6G1H983_9PEZI</name>
<protein>
    <submittedName>
        <fullName evidence="4">Uncharacterized protein</fullName>
    </submittedName>
</protein>
<evidence type="ECO:0000256" key="1">
    <source>
        <dbReference type="SAM" id="MobiDB-lite"/>
    </source>
</evidence>
<sequence>MSQLRQFFLLIVSYVLLLQFIGSKGVAAQDNTIATVPTITPVTGLAPGSVPVPTTFQTLISPSPSIEDVTTSLTRRITSDLLAGGAASTTFSADSAPTPPPGSDFIDGSDNDAEEDNDADNVDDTTNPNAYLINYYFVFLVAAIIFAIGAGYLYYRRRKARKALLRRTSRDALSRDIQGWSSARPRRWIRDIREWDQERNEPRQDGLNELGEAPPPYVPNDNSADGHHEGNRGVSIPLQTLAARPEDRAKLPGYEEAPSRPTGRDHDGQENSNRDEAGGDAGGERSNRGAGDNGARTT</sequence>
<accession>A0A6G1H983</accession>
<keyword evidence="3" id="KW-0732">Signal</keyword>
<feature type="signal peptide" evidence="3">
    <location>
        <begin position="1"/>
        <end position="28"/>
    </location>
</feature>
<dbReference type="EMBL" id="ML977144">
    <property type="protein sequence ID" value="KAF1989580.1"/>
    <property type="molecule type" value="Genomic_DNA"/>
</dbReference>
<feature type="region of interest" description="Disordered" evidence="1">
    <location>
        <begin position="89"/>
        <end position="124"/>
    </location>
</feature>
<evidence type="ECO:0000313" key="5">
    <source>
        <dbReference type="Proteomes" id="UP000800041"/>
    </source>
</evidence>